<gene>
    <name evidence="6" type="ORF">MJ923_13525</name>
</gene>
<dbReference type="EMBL" id="JAKUDL010000004">
    <property type="protein sequence ID" value="MCH4295325.1"/>
    <property type="molecule type" value="Genomic_DNA"/>
</dbReference>
<evidence type="ECO:0000313" key="6">
    <source>
        <dbReference type="EMBL" id="MCH4295325.1"/>
    </source>
</evidence>
<keyword evidence="2 5" id="KW-0812">Transmembrane</keyword>
<evidence type="ECO:0000256" key="3">
    <source>
        <dbReference type="ARBA" id="ARBA00022989"/>
    </source>
</evidence>
<feature type="transmembrane region" description="Helical" evidence="5">
    <location>
        <begin position="6"/>
        <end position="25"/>
    </location>
</feature>
<dbReference type="Gene3D" id="1.20.120.550">
    <property type="entry name" value="Membrane associated eicosanoid/glutathione metabolism-like domain"/>
    <property type="match status" value="1"/>
</dbReference>
<organism evidence="6 7">
    <name type="scientific">Shewanella zhuhaiensis</name>
    <dbReference type="NCBI Taxonomy" id="2919576"/>
    <lineage>
        <taxon>Bacteria</taxon>
        <taxon>Pseudomonadati</taxon>
        <taxon>Pseudomonadota</taxon>
        <taxon>Gammaproteobacteria</taxon>
        <taxon>Alteromonadales</taxon>
        <taxon>Shewanellaceae</taxon>
        <taxon>Shewanella</taxon>
    </lineage>
</organism>
<keyword evidence="4 5" id="KW-0472">Membrane</keyword>
<dbReference type="RefSeq" id="WP_240591545.1">
    <property type="nucleotide sequence ID" value="NZ_JAKUDL010000004.1"/>
</dbReference>
<reference evidence="6 7" key="1">
    <citation type="submission" date="2022-02" db="EMBL/GenBank/DDBJ databases">
        <title>The genome sequence of Shewanella sp. 3B26.</title>
        <authorList>
            <person name="Du J."/>
        </authorList>
    </citation>
    <scope>NUCLEOTIDE SEQUENCE [LARGE SCALE GENOMIC DNA]</scope>
    <source>
        <strain evidence="6 7">3B26</strain>
    </source>
</reference>
<protein>
    <submittedName>
        <fullName evidence="6">MAPEG family protein</fullName>
    </submittedName>
</protein>
<dbReference type="Pfam" id="PF01124">
    <property type="entry name" value="MAPEG"/>
    <property type="match status" value="1"/>
</dbReference>
<evidence type="ECO:0000256" key="5">
    <source>
        <dbReference type="SAM" id="Phobius"/>
    </source>
</evidence>
<keyword evidence="7" id="KW-1185">Reference proteome</keyword>
<dbReference type="GO" id="GO:0016020">
    <property type="term" value="C:membrane"/>
    <property type="evidence" value="ECO:0007669"/>
    <property type="project" value="UniProtKB-SubCell"/>
</dbReference>
<accession>A0AAJ1FBS8</accession>
<evidence type="ECO:0000256" key="4">
    <source>
        <dbReference type="ARBA" id="ARBA00023136"/>
    </source>
</evidence>
<dbReference type="PANTHER" id="PTHR35814:SF1">
    <property type="entry name" value="GLUTATHIONE S-TRANSFERASE-RELATED"/>
    <property type="match status" value="1"/>
</dbReference>
<dbReference type="InterPro" id="IPR001129">
    <property type="entry name" value="Membr-assoc_MAPEG"/>
</dbReference>
<feature type="transmembrane region" description="Helical" evidence="5">
    <location>
        <begin position="107"/>
        <end position="130"/>
    </location>
</feature>
<dbReference type="PANTHER" id="PTHR35814">
    <property type="match status" value="1"/>
</dbReference>
<feature type="transmembrane region" description="Helical" evidence="5">
    <location>
        <begin position="60"/>
        <end position="87"/>
    </location>
</feature>
<dbReference type="AlphaFoldDB" id="A0AAJ1FBS8"/>
<dbReference type="InterPro" id="IPR023352">
    <property type="entry name" value="MAPEG-like_dom_sf"/>
</dbReference>
<evidence type="ECO:0000256" key="2">
    <source>
        <dbReference type="ARBA" id="ARBA00022692"/>
    </source>
</evidence>
<name>A0AAJ1FBS8_9GAMM</name>
<keyword evidence="3 5" id="KW-1133">Transmembrane helix</keyword>
<evidence type="ECO:0000313" key="7">
    <source>
        <dbReference type="Proteomes" id="UP001297581"/>
    </source>
</evidence>
<dbReference type="Proteomes" id="UP001297581">
    <property type="component" value="Unassembled WGS sequence"/>
</dbReference>
<dbReference type="SUPFAM" id="SSF161084">
    <property type="entry name" value="MAPEG domain-like"/>
    <property type="match status" value="1"/>
</dbReference>
<evidence type="ECO:0000256" key="1">
    <source>
        <dbReference type="ARBA" id="ARBA00004370"/>
    </source>
</evidence>
<comment type="subcellular location">
    <subcellularLocation>
        <location evidence="1">Membrane</location>
    </subcellularLocation>
</comment>
<proteinExistence type="predicted"/>
<comment type="caution">
    <text evidence="6">The sequence shown here is derived from an EMBL/GenBank/DDBJ whole genome shotgun (WGS) entry which is preliminary data.</text>
</comment>
<sequence>MPLSVTALYVSLSALLMLVYAWGVVRIRKREKIGLGSADNKALEIAMRVHGNFLEYAPMFLLLLACAEMNGLSALYLHAMGAAWLVARVLHGIGLSHGRGGYHPGRFYGTLITWLLISAAAVINLGLWVLGTPQ</sequence>